<dbReference type="InterPro" id="IPR027417">
    <property type="entry name" value="P-loop_NTPase"/>
</dbReference>
<evidence type="ECO:0000256" key="1">
    <source>
        <dbReference type="ARBA" id="ARBA00001966"/>
    </source>
</evidence>
<dbReference type="SUPFAM" id="SSF52540">
    <property type="entry name" value="P-loop containing nucleoside triphosphate hydrolases"/>
    <property type="match status" value="1"/>
</dbReference>
<dbReference type="InterPro" id="IPR011545">
    <property type="entry name" value="DEAD/DEAH_box_helicase_dom"/>
</dbReference>
<dbReference type="PROSITE" id="PS51193">
    <property type="entry name" value="HELICASE_ATP_BIND_2"/>
    <property type="match status" value="1"/>
</dbReference>
<evidence type="ECO:0000259" key="11">
    <source>
        <dbReference type="PROSITE" id="PS51193"/>
    </source>
</evidence>
<dbReference type="PROSITE" id="PS51192">
    <property type="entry name" value="HELICASE_ATP_BIND_1"/>
    <property type="match status" value="1"/>
</dbReference>
<feature type="short sequence motif" description="DEAH box" evidence="8">
    <location>
        <begin position="464"/>
        <end position="467"/>
    </location>
</feature>
<evidence type="ECO:0000256" key="3">
    <source>
        <dbReference type="ARBA" id="ARBA00022741"/>
    </source>
</evidence>
<feature type="binding site" evidence="8">
    <location>
        <begin position="284"/>
        <end position="291"/>
    </location>
    <ligand>
        <name>ATP</name>
        <dbReference type="ChEBI" id="CHEBI:30616"/>
    </ligand>
</feature>
<keyword evidence="2 8" id="KW-0540">Nuclease</keyword>
<keyword evidence="4 8" id="KW-0378">Hydrolase</keyword>
<evidence type="ECO:0000313" key="12">
    <source>
        <dbReference type="EMBL" id="SDJ67876.1"/>
    </source>
</evidence>
<dbReference type="Pfam" id="PF00929">
    <property type="entry name" value="RNase_T"/>
    <property type="match status" value="1"/>
</dbReference>
<dbReference type="InterPro" id="IPR014013">
    <property type="entry name" value="Helic_SF1/SF2_ATP-bd_DinG/Rad3"/>
</dbReference>
<dbReference type="GO" id="GO:0005524">
    <property type="term" value="F:ATP binding"/>
    <property type="evidence" value="ECO:0007669"/>
    <property type="project" value="UniProtKB-UniRule"/>
</dbReference>
<dbReference type="InterPro" id="IPR006310">
    <property type="entry name" value="DinG"/>
</dbReference>
<dbReference type="NCBIfam" id="NF005981">
    <property type="entry name" value="PRK08074.1"/>
    <property type="match status" value="1"/>
</dbReference>
<feature type="domain" description="Helicase ATP-binding" evidence="11">
    <location>
        <begin position="249"/>
        <end position="528"/>
    </location>
</feature>
<dbReference type="STRING" id="407036.SAMN05216243_0256"/>
<protein>
    <recommendedName>
        <fullName evidence="8 9">3'-5' exonuclease DinG</fullName>
        <ecNumber evidence="8 9">3.1.-.-</ecNumber>
    </recommendedName>
</protein>
<comment type="similarity">
    <text evidence="8 9">Belongs to the helicase family. DinG subfamily. Type 2 sub-subfamily.</text>
</comment>
<gene>
    <name evidence="8 9" type="primary">dinG</name>
    <name evidence="12" type="ORF">SAMN05216243_0256</name>
</gene>
<evidence type="ECO:0000256" key="8">
    <source>
        <dbReference type="HAMAP-Rule" id="MF_02206"/>
    </source>
</evidence>
<dbReference type="SUPFAM" id="SSF53098">
    <property type="entry name" value="Ribonuclease H-like"/>
    <property type="match status" value="1"/>
</dbReference>
<evidence type="ECO:0000313" key="13">
    <source>
        <dbReference type="Proteomes" id="UP000198694"/>
    </source>
</evidence>
<dbReference type="EMBL" id="FNFL01000001">
    <property type="protein sequence ID" value="SDJ67876.1"/>
    <property type="molecule type" value="Genomic_DNA"/>
</dbReference>
<evidence type="ECO:0000256" key="9">
    <source>
        <dbReference type="RuleBase" id="RU364106"/>
    </source>
</evidence>
<dbReference type="InterPro" id="IPR045028">
    <property type="entry name" value="DinG/Rad3-like"/>
</dbReference>
<keyword evidence="6 8" id="KW-0067">ATP-binding</keyword>
<dbReference type="InterPro" id="IPR006555">
    <property type="entry name" value="ATP-dep_Helicase_C"/>
</dbReference>
<dbReference type="GO" id="GO:0003677">
    <property type="term" value="F:DNA binding"/>
    <property type="evidence" value="ECO:0007669"/>
    <property type="project" value="InterPro"/>
</dbReference>
<keyword evidence="13" id="KW-1185">Reference proteome</keyword>
<evidence type="ECO:0000256" key="7">
    <source>
        <dbReference type="ARBA" id="ARBA00048954"/>
    </source>
</evidence>
<dbReference type="SMART" id="SM00487">
    <property type="entry name" value="DEXDc"/>
    <property type="match status" value="1"/>
</dbReference>
<evidence type="ECO:0000256" key="2">
    <source>
        <dbReference type="ARBA" id="ARBA00022722"/>
    </source>
</evidence>
<dbReference type="PANTHER" id="PTHR11472">
    <property type="entry name" value="DNA REPAIR DEAD HELICASE RAD3/XP-D SUBFAMILY MEMBER"/>
    <property type="match status" value="1"/>
</dbReference>
<dbReference type="FunFam" id="3.30.420.10:FF:000045">
    <property type="entry name" value="3'-5' exonuclease DinG"/>
    <property type="match status" value="1"/>
</dbReference>
<comment type="cofactor">
    <cofactor evidence="1">
        <name>[4Fe-4S] cluster</name>
        <dbReference type="ChEBI" id="CHEBI:49883"/>
    </cofactor>
</comment>
<organism evidence="12 13">
    <name type="scientific">Sediminibacillus albus</name>
    <dbReference type="NCBI Taxonomy" id="407036"/>
    <lineage>
        <taxon>Bacteria</taxon>
        <taxon>Bacillati</taxon>
        <taxon>Bacillota</taxon>
        <taxon>Bacilli</taxon>
        <taxon>Bacillales</taxon>
        <taxon>Bacillaceae</taxon>
        <taxon>Sediminibacillus</taxon>
    </lineage>
</organism>
<name>A0A1G8VP72_9BACI</name>
<dbReference type="Gene3D" id="3.40.50.300">
    <property type="entry name" value="P-loop containing nucleotide triphosphate hydrolases"/>
    <property type="match status" value="2"/>
</dbReference>
<evidence type="ECO:0000256" key="6">
    <source>
        <dbReference type="ARBA" id="ARBA00022840"/>
    </source>
</evidence>
<dbReference type="SMART" id="SM00491">
    <property type="entry name" value="HELICc2"/>
    <property type="match status" value="1"/>
</dbReference>
<dbReference type="AlphaFoldDB" id="A0A1G8VP72"/>
<reference evidence="12 13" key="1">
    <citation type="submission" date="2016-10" db="EMBL/GenBank/DDBJ databases">
        <authorList>
            <person name="de Groot N.N."/>
        </authorList>
    </citation>
    <scope>NUCLEOTIDE SEQUENCE [LARGE SCALE GENOMIC DNA]</scope>
    <source>
        <strain evidence="12 13">CGMCC 1.6502</strain>
    </source>
</reference>
<sequence>MQKFAVVDLETTGHTPSKGDRIIEIGIVVVDNGLVVKKFSSLVNPDTSIPPFISSLTGISDEDVADAPEFEDIVDEVIECFEDAYIVAHNIPFDLGFLNYEIQAAERKPLKQPAIDTVELARILMPQSPGFKLGQLSDYLALRHDDPHRALSDADVTAKLLLFLFTKLEALPLETLTQLQELESRLKSDLFAVLQSYIDEASFTETLRNDLEVHRGIALKKFDLLEDTHIEAMPAFGDFLDDIYNEGGKIADYMADYEIRPGQREMSETVYDAFESKQHALVEAETGTGKSLAYLVPAIYQSLSKGKRIVISTHLTQLQSQLLEKEIPLLKSMLSLPFKAALIKGKQHYLSLSKFEREVFSSQQDNYDIALTKAILLVWLTETNTGDIDEVQLPSSGKKYFRSISTDTEGYLDPHSPWFSRSFYQRVRNQVQRANIVITNHSLFCTDLNSDYQLLPSYKLAIIDEAHHLETTAAKHFGLKLDYVGLQHLLNRIGTTEPGDWFNNIVKQGQLLREGLVEEDWDRLWQQAKIEADELFRYIFNYVVERNQRDVAVNDIGRFQYRFQEDKEVAQKWNTIKEMATRLTFFLRDLIHILSFAKSNYNVKQPGMDTAEVQEELQNNIDSLQKVIDDLEHFFLSDDEKQVKWVEIEAYGAKNAVYLYSEPVEVSHVLFEGLFQKKDSIILTSATLSMKKSFQFIRERLGLPEEGTIEKKITSPYQYDNQVQLLVPNDFPDIKSGNQETFIYSVCEAVYSLAEVTNGRMLVLFTSYDMLRKSYQILRELTEEQDFMLIAQGISSGSRARLKKNFQAFDRSILLGTSSFWEGVDIPGSDLSCLVIVRLPFQPPDHPVYEAKSAQIKNTGKNPFMELSLPNAVIRFKQGFGRLIRSSTDRGIVFICDERIIKARYGKYFTESIPDVPITYDSTNNLMKKAEEWL</sequence>
<dbReference type="HAMAP" id="MF_02206">
    <property type="entry name" value="DinG_exonucl"/>
    <property type="match status" value="1"/>
</dbReference>
<feature type="domain" description="Helicase ATP-binding" evidence="10">
    <location>
        <begin position="271"/>
        <end position="490"/>
    </location>
</feature>
<evidence type="ECO:0000256" key="5">
    <source>
        <dbReference type="ARBA" id="ARBA00022839"/>
    </source>
</evidence>
<dbReference type="FunFam" id="3.40.50.300:FF:000437">
    <property type="entry name" value="ATP-dependent DNA helicase DinG"/>
    <property type="match status" value="1"/>
</dbReference>
<dbReference type="EC" id="3.1.-.-" evidence="8 9"/>
<dbReference type="GO" id="GO:0043139">
    <property type="term" value="F:5'-3' DNA helicase activity"/>
    <property type="evidence" value="ECO:0007669"/>
    <property type="project" value="UniProtKB-EC"/>
</dbReference>
<dbReference type="GO" id="GO:0006260">
    <property type="term" value="P:DNA replication"/>
    <property type="evidence" value="ECO:0007669"/>
    <property type="project" value="InterPro"/>
</dbReference>
<dbReference type="InterPro" id="IPR012337">
    <property type="entry name" value="RNaseH-like_sf"/>
</dbReference>
<dbReference type="Pfam" id="PF13307">
    <property type="entry name" value="Helicase_C_2"/>
    <property type="match status" value="1"/>
</dbReference>
<accession>A0A1G8VP72</accession>
<dbReference type="InterPro" id="IPR006054">
    <property type="entry name" value="DnaQ"/>
</dbReference>
<keyword evidence="3 8" id="KW-0547">Nucleotide-binding</keyword>
<comment type="function">
    <text evidence="8 9">3'-5' exonuclease.</text>
</comment>
<dbReference type="Pfam" id="PF00270">
    <property type="entry name" value="DEAD"/>
    <property type="match status" value="1"/>
</dbReference>
<dbReference type="GO" id="GO:0003887">
    <property type="term" value="F:DNA-directed DNA polymerase activity"/>
    <property type="evidence" value="ECO:0007669"/>
    <property type="project" value="InterPro"/>
</dbReference>
<dbReference type="Proteomes" id="UP000198694">
    <property type="component" value="Unassembled WGS sequence"/>
</dbReference>
<dbReference type="RefSeq" id="WP_093210391.1">
    <property type="nucleotide sequence ID" value="NZ_FNFL01000001.1"/>
</dbReference>
<dbReference type="InterPro" id="IPR036397">
    <property type="entry name" value="RNaseH_sf"/>
</dbReference>
<dbReference type="Gene3D" id="3.30.420.10">
    <property type="entry name" value="Ribonuclease H-like superfamily/Ribonuclease H"/>
    <property type="match status" value="1"/>
</dbReference>
<dbReference type="PANTHER" id="PTHR11472:SF34">
    <property type="entry name" value="REGULATOR OF TELOMERE ELONGATION HELICASE 1"/>
    <property type="match status" value="1"/>
</dbReference>
<dbReference type="GO" id="GO:0008408">
    <property type="term" value="F:3'-5' exonuclease activity"/>
    <property type="evidence" value="ECO:0007669"/>
    <property type="project" value="UniProtKB-UniRule"/>
</dbReference>
<dbReference type="SMART" id="SM00479">
    <property type="entry name" value="EXOIII"/>
    <property type="match status" value="1"/>
</dbReference>
<evidence type="ECO:0000259" key="10">
    <source>
        <dbReference type="PROSITE" id="PS51192"/>
    </source>
</evidence>
<keyword evidence="12" id="KW-0347">Helicase</keyword>
<dbReference type="GO" id="GO:0016887">
    <property type="term" value="F:ATP hydrolysis activity"/>
    <property type="evidence" value="ECO:0007669"/>
    <property type="project" value="RHEA"/>
</dbReference>
<proteinExistence type="inferred from homology"/>
<dbReference type="NCBIfam" id="TIGR00573">
    <property type="entry name" value="dnaq"/>
    <property type="match status" value="1"/>
</dbReference>
<comment type="catalytic activity">
    <reaction evidence="7">
        <text>ATP + H2O = ADP + phosphate + H(+)</text>
        <dbReference type="Rhea" id="RHEA:13065"/>
        <dbReference type="ChEBI" id="CHEBI:15377"/>
        <dbReference type="ChEBI" id="CHEBI:15378"/>
        <dbReference type="ChEBI" id="CHEBI:30616"/>
        <dbReference type="ChEBI" id="CHEBI:43474"/>
        <dbReference type="ChEBI" id="CHEBI:456216"/>
        <dbReference type="EC" id="5.6.2.3"/>
    </reaction>
</comment>
<dbReference type="OrthoDB" id="9803913at2"/>
<dbReference type="InterPro" id="IPR013520">
    <property type="entry name" value="Ribonucl_H"/>
</dbReference>
<dbReference type="InterPro" id="IPR014001">
    <property type="entry name" value="Helicase_ATP-bd"/>
</dbReference>
<evidence type="ECO:0000256" key="4">
    <source>
        <dbReference type="ARBA" id="ARBA00022801"/>
    </source>
</evidence>
<keyword evidence="5 8" id="KW-0269">Exonuclease</keyword>
<dbReference type="CDD" id="cd06127">
    <property type="entry name" value="DEDDh"/>
    <property type="match status" value="1"/>
</dbReference>
<dbReference type="NCBIfam" id="TIGR01407">
    <property type="entry name" value="dinG_rel"/>
    <property type="match status" value="1"/>
</dbReference>